<evidence type="ECO:0000259" key="18">
    <source>
        <dbReference type="PROSITE" id="PS50893"/>
    </source>
</evidence>
<proteinExistence type="inferred from homology"/>
<accession>A0A3B4B9K8</accession>
<keyword evidence="6" id="KW-0677">Repeat</keyword>
<evidence type="ECO:0000256" key="10">
    <source>
        <dbReference type="ARBA" id="ARBA00022989"/>
    </source>
</evidence>
<feature type="domain" description="ABC transporter" evidence="18">
    <location>
        <begin position="1183"/>
        <end position="1417"/>
    </location>
</feature>
<keyword evidence="10 17" id="KW-1133">Transmembrane helix</keyword>
<dbReference type="InterPro" id="IPR005292">
    <property type="entry name" value="MRP"/>
</dbReference>
<feature type="transmembrane region" description="Helical" evidence="17">
    <location>
        <begin position="987"/>
        <end position="1020"/>
    </location>
</feature>
<name>A0A3B4B9K8_9GOBI</name>
<dbReference type="InterPro" id="IPR027417">
    <property type="entry name" value="P-loop_NTPase"/>
</dbReference>
<evidence type="ECO:0000256" key="8">
    <source>
        <dbReference type="ARBA" id="ARBA00022840"/>
    </source>
</evidence>
<keyword evidence="21" id="KW-1185">Reference proteome</keyword>
<evidence type="ECO:0008006" key="22">
    <source>
        <dbReference type="Google" id="ProtNLM"/>
    </source>
</evidence>
<feature type="transmembrane region" description="Helical" evidence="17">
    <location>
        <begin position="907"/>
        <end position="929"/>
    </location>
</feature>
<dbReference type="PANTHER" id="PTHR24223:SF176">
    <property type="entry name" value="ATP-BINDING CASSETTE SUB-FAMILY C MEMBER 2"/>
    <property type="match status" value="1"/>
</dbReference>
<evidence type="ECO:0000256" key="2">
    <source>
        <dbReference type="ARBA" id="ARBA00009726"/>
    </source>
</evidence>
<keyword evidence="3" id="KW-0813">Transport</keyword>
<evidence type="ECO:0000256" key="6">
    <source>
        <dbReference type="ARBA" id="ARBA00022737"/>
    </source>
</evidence>
<feature type="transmembrane region" description="Helical" evidence="17">
    <location>
        <begin position="383"/>
        <end position="402"/>
    </location>
</feature>
<comment type="subcellular location">
    <subcellularLocation>
        <location evidence="1">Cell membrane</location>
        <topology evidence="1">Multi-pass membrane protein</topology>
    </subcellularLocation>
</comment>
<keyword evidence="12 17" id="KW-0472">Membrane</keyword>
<dbReference type="FunFam" id="3.40.50.300:FF:000074">
    <property type="entry name" value="Multidrug resistance-associated protein 5 isoform 1"/>
    <property type="match status" value="1"/>
</dbReference>
<dbReference type="FunFam" id="1.20.1560.10:FF:000001">
    <property type="entry name" value="ATP-binding cassette subfamily C member 1"/>
    <property type="match status" value="1"/>
</dbReference>
<keyword evidence="8" id="KW-0067">ATP-binding</keyword>
<evidence type="ECO:0000256" key="11">
    <source>
        <dbReference type="ARBA" id="ARBA00023055"/>
    </source>
</evidence>
<dbReference type="CDD" id="cd18595">
    <property type="entry name" value="ABC_6TM_MRP1_2_3_6_D1_like"/>
    <property type="match status" value="1"/>
</dbReference>
<evidence type="ECO:0000256" key="17">
    <source>
        <dbReference type="SAM" id="Phobius"/>
    </source>
</evidence>
<dbReference type="GO" id="GO:0006869">
    <property type="term" value="P:lipid transport"/>
    <property type="evidence" value="ECO:0007669"/>
    <property type="project" value="UniProtKB-KW"/>
</dbReference>
<feature type="transmembrane region" description="Helical" evidence="17">
    <location>
        <begin position="856"/>
        <end position="877"/>
    </location>
</feature>
<feature type="transmembrane region" description="Helical" evidence="17">
    <location>
        <begin position="357"/>
        <end position="377"/>
    </location>
</feature>
<dbReference type="Proteomes" id="UP000261520">
    <property type="component" value="Unplaced"/>
</dbReference>
<protein>
    <recommendedName>
        <fullName evidence="22">ATP-binding cassette, sub-family C (CFTR/MRP), member 2</fullName>
    </recommendedName>
</protein>
<keyword evidence="4" id="KW-1003">Cell membrane</keyword>
<dbReference type="Pfam" id="PF00005">
    <property type="entry name" value="ABC_tran"/>
    <property type="match status" value="2"/>
</dbReference>
<dbReference type="GO" id="GO:0016887">
    <property type="term" value="F:ATP hydrolysis activity"/>
    <property type="evidence" value="ECO:0007669"/>
    <property type="project" value="InterPro"/>
</dbReference>
<dbReference type="CDD" id="cd03244">
    <property type="entry name" value="ABCC_MRP_domain2"/>
    <property type="match status" value="1"/>
</dbReference>
<keyword evidence="7" id="KW-0547">Nucleotide-binding</keyword>
<comment type="similarity">
    <text evidence="2">Belongs to the ABC transporter superfamily. ABCC family. Conjugate transporter (TC 3.A.1.208) subfamily.</text>
</comment>
<feature type="transmembrane region" description="Helical" evidence="17">
    <location>
        <begin position="1090"/>
        <end position="1111"/>
    </location>
</feature>
<dbReference type="SMART" id="SM00382">
    <property type="entry name" value="AAA"/>
    <property type="match status" value="2"/>
</dbReference>
<dbReference type="Pfam" id="PF00664">
    <property type="entry name" value="ABC_membrane"/>
    <property type="match status" value="2"/>
</dbReference>
<evidence type="ECO:0000256" key="15">
    <source>
        <dbReference type="ARBA" id="ARBA00047576"/>
    </source>
</evidence>
<dbReference type="PROSITE" id="PS00211">
    <property type="entry name" value="ABC_TRANSPORTER_1"/>
    <property type="match status" value="2"/>
</dbReference>
<dbReference type="PANTHER" id="PTHR24223">
    <property type="entry name" value="ATP-BINDING CASSETTE SUB-FAMILY C"/>
    <property type="match status" value="1"/>
</dbReference>
<dbReference type="GO" id="GO:0008559">
    <property type="term" value="F:ABC-type xenobiotic transporter activity"/>
    <property type="evidence" value="ECO:0007669"/>
    <property type="project" value="UniProtKB-EC"/>
</dbReference>
<evidence type="ECO:0000259" key="19">
    <source>
        <dbReference type="PROSITE" id="PS50929"/>
    </source>
</evidence>
<feature type="transmembrane region" description="Helical" evidence="17">
    <location>
        <begin position="459"/>
        <end position="488"/>
    </location>
</feature>
<dbReference type="GO" id="GO:0005524">
    <property type="term" value="F:ATP binding"/>
    <property type="evidence" value="ECO:0007669"/>
    <property type="project" value="UniProtKB-KW"/>
</dbReference>
<feature type="region of interest" description="Disordered" evidence="16">
    <location>
        <begin position="171"/>
        <end position="195"/>
    </location>
</feature>
<dbReference type="CDD" id="cd03250">
    <property type="entry name" value="ABCC_MRP_domain1"/>
    <property type="match status" value="1"/>
</dbReference>
<feature type="domain" description="ABC transmembrane type-1" evidence="19">
    <location>
        <begin position="863"/>
        <end position="1147"/>
    </location>
</feature>
<evidence type="ECO:0000313" key="20">
    <source>
        <dbReference type="Ensembl" id="ENSPMGP00000025226.1"/>
    </source>
</evidence>
<feature type="transmembrane region" description="Helical" evidence="17">
    <location>
        <begin position="281"/>
        <end position="302"/>
    </location>
</feature>
<comment type="catalytic activity">
    <reaction evidence="13">
        <text>ATP + H2O + xenobioticSide 1 = ADP + phosphate + xenobioticSide 2.</text>
        <dbReference type="EC" id="7.6.2.2"/>
    </reaction>
</comment>
<evidence type="ECO:0000256" key="5">
    <source>
        <dbReference type="ARBA" id="ARBA00022692"/>
    </source>
</evidence>
<organism evidence="20 21">
    <name type="scientific">Periophthalmus magnuspinnatus</name>
    <dbReference type="NCBI Taxonomy" id="409849"/>
    <lineage>
        <taxon>Eukaryota</taxon>
        <taxon>Metazoa</taxon>
        <taxon>Chordata</taxon>
        <taxon>Craniata</taxon>
        <taxon>Vertebrata</taxon>
        <taxon>Euteleostomi</taxon>
        <taxon>Actinopterygii</taxon>
        <taxon>Neopterygii</taxon>
        <taxon>Teleostei</taxon>
        <taxon>Neoteleostei</taxon>
        <taxon>Acanthomorphata</taxon>
        <taxon>Gobiaria</taxon>
        <taxon>Gobiiformes</taxon>
        <taxon>Gobioidei</taxon>
        <taxon>Gobiidae</taxon>
        <taxon>Oxudercinae</taxon>
        <taxon>Periophthalmus</taxon>
    </lineage>
</organism>
<reference evidence="20" key="1">
    <citation type="submission" date="2025-08" db="UniProtKB">
        <authorList>
            <consortium name="Ensembl"/>
        </authorList>
    </citation>
    <scope>IDENTIFICATION</scope>
</reference>
<comment type="catalytic activity">
    <reaction evidence="15">
        <text>17beta-estradiol 17-O-(beta-D-glucuronate)(in) + ATP + H2O = 17beta-estradiol 17-O-(beta-D-glucuronate)(out) + ADP + phosphate + H(+)</text>
        <dbReference type="Rhea" id="RHEA:60128"/>
        <dbReference type="ChEBI" id="CHEBI:15377"/>
        <dbReference type="ChEBI" id="CHEBI:15378"/>
        <dbReference type="ChEBI" id="CHEBI:30616"/>
        <dbReference type="ChEBI" id="CHEBI:43474"/>
        <dbReference type="ChEBI" id="CHEBI:82961"/>
        <dbReference type="ChEBI" id="CHEBI:456216"/>
    </reaction>
    <physiologicalReaction direction="left-to-right" evidence="15">
        <dbReference type="Rhea" id="RHEA:60129"/>
    </physiologicalReaction>
</comment>
<evidence type="ECO:0000256" key="7">
    <source>
        <dbReference type="ARBA" id="ARBA00022741"/>
    </source>
</evidence>
<evidence type="ECO:0000256" key="14">
    <source>
        <dbReference type="ARBA" id="ARBA00047523"/>
    </source>
</evidence>
<dbReference type="FunFam" id="3.40.50.300:FF:000293">
    <property type="entry name" value="ATP binding cassette subfamily C member 1"/>
    <property type="match status" value="1"/>
</dbReference>
<evidence type="ECO:0000256" key="16">
    <source>
        <dbReference type="SAM" id="MobiDB-lite"/>
    </source>
</evidence>
<dbReference type="CDD" id="cd18603">
    <property type="entry name" value="ABC_6TM_MRP1_2_3_6_D2_like"/>
    <property type="match status" value="1"/>
</dbReference>
<dbReference type="NCBIfam" id="TIGR00957">
    <property type="entry name" value="MRP_assoc_pro"/>
    <property type="match status" value="1"/>
</dbReference>
<keyword evidence="9" id="KW-1278">Translocase</keyword>
<dbReference type="InterPro" id="IPR017871">
    <property type="entry name" value="ABC_transporter-like_CS"/>
</dbReference>
<keyword evidence="11" id="KW-0445">Lipid transport</keyword>
<dbReference type="Ensembl" id="ENSPMGT00000026867.1">
    <property type="protein sequence ID" value="ENSPMGP00000025226.1"/>
    <property type="gene ID" value="ENSPMGG00000020362.1"/>
</dbReference>
<evidence type="ECO:0000256" key="9">
    <source>
        <dbReference type="ARBA" id="ARBA00022967"/>
    </source>
</evidence>
<feature type="transmembrane region" description="Helical" evidence="17">
    <location>
        <begin position="67"/>
        <end position="87"/>
    </location>
</feature>
<feature type="transmembrane region" description="Helical" evidence="17">
    <location>
        <begin position="508"/>
        <end position="528"/>
    </location>
</feature>
<reference evidence="20" key="2">
    <citation type="submission" date="2025-09" db="UniProtKB">
        <authorList>
            <consortium name="Ensembl"/>
        </authorList>
    </citation>
    <scope>IDENTIFICATION</scope>
</reference>
<dbReference type="InterPro" id="IPR003593">
    <property type="entry name" value="AAA+_ATPase"/>
</dbReference>
<dbReference type="STRING" id="409849.ENSPMGP00000025226"/>
<dbReference type="GO" id="GO:0016324">
    <property type="term" value="C:apical plasma membrane"/>
    <property type="evidence" value="ECO:0007669"/>
    <property type="project" value="TreeGrafter"/>
</dbReference>
<evidence type="ECO:0000256" key="13">
    <source>
        <dbReference type="ARBA" id="ARBA00034018"/>
    </source>
</evidence>
<dbReference type="InterPro" id="IPR050173">
    <property type="entry name" value="ABC_transporter_C-like"/>
</dbReference>
<comment type="catalytic activity">
    <reaction evidence="14">
        <text>leukotriene C4(in) + ATP + H2O = leukotriene C4(out) + ADP + phosphate + H(+)</text>
        <dbReference type="Rhea" id="RHEA:38963"/>
        <dbReference type="ChEBI" id="CHEBI:15377"/>
        <dbReference type="ChEBI" id="CHEBI:15378"/>
        <dbReference type="ChEBI" id="CHEBI:30616"/>
        <dbReference type="ChEBI" id="CHEBI:43474"/>
        <dbReference type="ChEBI" id="CHEBI:57973"/>
        <dbReference type="ChEBI" id="CHEBI:456216"/>
    </reaction>
    <physiologicalReaction direction="left-to-right" evidence="14">
        <dbReference type="Rhea" id="RHEA:38964"/>
    </physiologicalReaction>
</comment>
<feature type="domain" description="ABC transmembrane type-1" evidence="19">
    <location>
        <begin position="245"/>
        <end position="525"/>
    </location>
</feature>
<dbReference type="InterPro" id="IPR003439">
    <property type="entry name" value="ABC_transporter-like_ATP-bd"/>
</dbReference>
<feature type="domain" description="ABC transporter" evidence="18">
    <location>
        <begin position="547"/>
        <end position="776"/>
    </location>
</feature>
<keyword evidence="5 17" id="KW-0812">Transmembrane</keyword>
<evidence type="ECO:0000313" key="21">
    <source>
        <dbReference type="Proteomes" id="UP000261520"/>
    </source>
</evidence>
<sequence>MSAAALEEYCGSTFWNASYLEGNDPDLPVCFEQTVLVWIPLTFLWLSVPYHLVGLCKKAKVNSRGSVDSATLCLFWLLQILCHVFPFQTLLRAALKQFTFNQIYFQNPEEGAAFLSRITFNWFNSMIFTGYKRPLVQEDMWDLNEADSTSYINRKFQSNMMIELAAAQKRQKKKRDKGRNNDNILPNGVSNGLGKGVSQDALEEMAKDKNKEKKKGKTKEDQEDYPSSWLIPSIYKTFKWVLIESAFFKLLQDLLAFVSPQILKMMIDFTQDKTRPIWEGYLYAVLLLVMAIFQSVFLQQYFQRCFVLGMKVRTAIMAAVYKKALVVSNDIRKESTVGETVNLISADAQRFNDVTNFIHLLWSCPLQIALAIIFLWFELGPSVLAGLAVMVLMAPLNGFLASKARKIQIDNMKYKDKRLKIMNEMLNGIKILKLFAWEPSFQNQVEELREEELKVLKKFAYLSSVATFIMTCAPALVSLATFATFVGVSPNNVLTAAKAFTSISLFNILRFPLAMLPMLIAAMVQTVVSKKRLEKFLGGEDLDSDVVQHDPSFKTAITISGGSFSWEQEADVSIEINSGKLVAVVGAVGSGKSSLISALLGEMHKKTGLINVQGSLAYVPQQAWIQNATLRDNILFGSAYEKGQFQQIIEACALGPDLELLAGGDLTEIGEKGINLSGGQKQRVSLARATYSEADIYLLDDPLSAVDAHVGQHLFDKVIGPKGLLKDKTRVLVTHAVSFLPFVDEIIVLKDGIVSEVGSYNSLRASKGAFAEFLDTYAKEQKDTQIDSPLEDAISVTLKRENSIRRSQRGGSVRLRATSSVKEPKNEPIKGQRLIEKEAMESGQVKMSVFLQYVRAMGWGYTILVIFIYFIQNVAFIGQNLWLSDWTNDAIDYANMTYPAWKRDTRIWVFGVLGVAQGIFVFVATVFLANASVSASRILHSKLLNNILRVPMVFFDTTPTGRILNRFAKDIFTVDEAIPQSFRSWILCFLGVFGTIFVICLATPFFTIIIVPLAVIYYFVQRFYVATSRQLRRLDSVSRSPIYSHFGETVSGLSVIRAYGHQERFLNQNEKTVDENLKSVYPWIVSNRWVAIRLEFVGNLVVFFAALFAVISRNSLDSGMVGLSISYALNVTQTLNWLVRMTSELETNIVAVERVSEYAEIENEAQWITDTRPPEKWPEEGKLQFDNFKVRYRPELDLVLHGVTCFIDSKEKIGIVGRTGAGKSSLTNCLFRIIEAAEGRILIDGVDISSIGLHDLRSRLTIIPQDPVLFSGSLRMNLDPFNKFSDEEIWKVLELSHLKSFVFGLEEGLQYEVAEGGENLSVGQRQLLCLARALLRKSRILILDEATAAVDLETDDLIQTTIRKEFSHCTVLTIAHRLHTIMDSSRVMVLDAGKIVEFDSPSNLLDKHSHFYSMAKNAGITQTDVTVL</sequence>
<dbReference type="InterPro" id="IPR036640">
    <property type="entry name" value="ABC1_TM_sf"/>
</dbReference>
<dbReference type="SUPFAM" id="SSF90123">
    <property type="entry name" value="ABC transporter transmembrane region"/>
    <property type="match status" value="2"/>
</dbReference>
<evidence type="ECO:0000256" key="12">
    <source>
        <dbReference type="ARBA" id="ARBA00023136"/>
    </source>
</evidence>
<dbReference type="Gene3D" id="1.20.1560.10">
    <property type="entry name" value="ABC transporter type 1, transmembrane domain"/>
    <property type="match status" value="2"/>
</dbReference>
<evidence type="ECO:0000256" key="4">
    <source>
        <dbReference type="ARBA" id="ARBA00022475"/>
    </source>
</evidence>
<dbReference type="SUPFAM" id="SSF52540">
    <property type="entry name" value="P-loop containing nucleoside triphosphate hydrolases"/>
    <property type="match status" value="2"/>
</dbReference>
<dbReference type="Gene3D" id="3.40.50.300">
    <property type="entry name" value="P-loop containing nucleotide triphosphate hydrolases"/>
    <property type="match status" value="2"/>
</dbReference>
<evidence type="ECO:0000256" key="3">
    <source>
        <dbReference type="ARBA" id="ARBA00022448"/>
    </source>
</evidence>
<dbReference type="FunFam" id="1.20.1560.10:FF:000007">
    <property type="entry name" value="ATP-binding cassette subfamily C member 1"/>
    <property type="match status" value="1"/>
</dbReference>
<feature type="transmembrane region" description="Helical" evidence="17">
    <location>
        <begin position="35"/>
        <end position="55"/>
    </location>
</feature>
<dbReference type="InterPro" id="IPR011527">
    <property type="entry name" value="ABC1_TM_dom"/>
</dbReference>
<dbReference type="PROSITE" id="PS50929">
    <property type="entry name" value="ABC_TM1F"/>
    <property type="match status" value="2"/>
</dbReference>
<dbReference type="PROSITE" id="PS50893">
    <property type="entry name" value="ABC_TRANSPORTER_2"/>
    <property type="match status" value="2"/>
</dbReference>
<evidence type="ECO:0000256" key="1">
    <source>
        <dbReference type="ARBA" id="ARBA00004651"/>
    </source>
</evidence>